<organism evidence="1">
    <name type="scientific">Anguilla anguilla</name>
    <name type="common">European freshwater eel</name>
    <name type="synonym">Muraena anguilla</name>
    <dbReference type="NCBI Taxonomy" id="7936"/>
    <lineage>
        <taxon>Eukaryota</taxon>
        <taxon>Metazoa</taxon>
        <taxon>Chordata</taxon>
        <taxon>Craniata</taxon>
        <taxon>Vertebrata</taxon>
        <taxon>Euteleostomi</taxon>
        <taxon>Actinopterygii</taxon>
        <taxon>Neopterygii</taxon>
        <taxon>Teleostei</taxon>
        <taxon>Anguilliformes</taxon>
        <taxon>Anguillidae</taxon>
        <taxon>Anguilla</taxon>
    </lineage>
</organism>
<reference evidence="1" key="1">
    <citation type="submission" date="2014-11" db="EMBL/GenBank/DDBJ databases">
        <authorList>
            <person name="Amaro Gonzalez C."/>
        </authorList>
    </citation>
    <scope>NUCLEOTIDE SEQUENCE</scope>
</reference>
<name>A0A0E9QLD7_ANGAN</name>
<dbReference type="EMBL" id="GBXM01090948">
    <property type="protein sequence ID" value="JAH17629.1"/>
    <property type="molecule type" value="Transcribed_RNA"/>
</dbReference>
<accession>A0A0E9QLD7</accession>
<protein>
    <submittedName>
        <fullName evidence="1">Uncharacterized protein</fullName>
    </submittedName>
</protein>
<dbReference type="AlphaFoldDB" id="A0A0E9QLD7"/>
<sequence length="41" mass="4411">MFRAGNPFIRPSTSTRMSWGLVLGPSALTSPNSSNFLTVVL</sequence>
<evidence type="ECO:0000313" key="1">
    <source>
        <dbReference type="EMBL" id="JAH17629.1"/>
    </source>
</evidence>
<reference evidence="1" key="2">
    <citation type="journal article" date="2015" name="Fish Shellfish Immunol.">
        <title>Early steps in the European eel (Anguilla anguilla)-Vibrio vulnificus interaction in the gills: Role of the RtxA13 toxin.</title>
        <authorList>
            <person name="Callol A."/>
            <person name="Pajuelo D."/>
            <person name="Ebbesson L."/>
            <person name="Teles M."/>
            <person name="MacKenzie S."/>
            <person name="Amaro C."/>
        </authorList>
    </citation>
    <scope>NUCLEOTIDE SEQUENCE</scope>
</reference>
<proteinExistence type="predicted"/>